<organism evidence="1 2">
    <name type="scientific">Absidia repens</name>
    <dbReference type="NCBI Taxonomy" id="90262"/>
    <lineage>
        <taxon>Eukaryota</taxon>
        <taxon>Fungi</taxon>
        <taxon>Fungi incertae sedis</taxon>
        <taxon>Mucoromycota</taxon>
        <taxon>Mucoromycotina</taxon>
        <taxon>Mucoromycetes</taxon>
        <taxon>Mucorales</taxon>
        <taxon>Cunninghamellaceae</taxon>
        <taxon>Absidia</taxon>
    </lineage>
</organism>
<dbReference type="AlphaFoldDB" id="A0A1X2IUS6"/>
<sequence>MSSMFLLEMASPRYVAAIPIGVVQSSYFVKLKSAHHLVEFTWTPTFAWIRFLVTYFFYSYHFFPLQYPHTHRTGPPYH</sequence>
<accession>A0A1X2IUS6</accession>
<gene>
    <name evidence="1" type="ORF">BCR42DRAFT_406431</name>
</gene>
<name>A0A1X2IUS6_9FUNG</name>
<reference evidence="1 2" key="1">
    <citation type="submission" date="2016-07" db="EMBL/GenBank/DDBJ databases">
        <title>Pervasive Adenine N6-methylation of Active Genes in Fungi.</title>
        <authorList>
            <consortium name="DOE Joint Genome Institute"/>
            <person name="Mondo S.J."/>
            <person name="Dannebaum R.O."/>
            <person name="Kuo R.C."/>
            <person name="Labutti K."/>
            <person name="Haridas S."/>
            <person name="Kuo A."/>
            <person name="Salamov A."/>
            <person name="Ahrendt S.R."/>
            <person name="Lipzen A."/>
            <person name="Sullivan W."/>
            <person name="Andreopoulos W.B."/>
            <person name="Clum A."/>
            <person name="Lindquist E."/>
            <person name="Daum C."/>
            <person name="Ramamoorthy G.K."/>
            <person name="Gryganskyi A."/>
            <person name="Culley D."/>
            <person name="Magnuson J.K."/>
            <person name="James T.Y."/>
            <person name="O'Malley M.A."/>
            <person name="Stajich J.E."/>
            <person name="Spatafora J.W."/>
            <person name="Visel A."/>
            <person name="Grigoriev I.V."/>
        </authorList>
    </citation>
    <scope>NUCLEOTIDE SEQUENCE [LARGE SCALE GENOMIC DNA]</scope>
    <source>
        <strain evidence="1 2">NRRL 1336</strain>
    </source>
</reference>
<proteinExistence type="predicted"/>
<protein>
    <submittedName>
        <fullName evidence="1">Uncharacterized protein</fullName>
    </submittedName>
</protein>
<evidence type="ECO:0000313" key="2">
    <source>
        <dbReference type="Proteomes" id="UP000193560"/>
    </source>
</evidence>
<keyword evidence="2" id="KW-1185">Reference proteome</keyword>
<dbReference type="EMBL" id="MCGE01000004">
    <property type="protein sequence ID" value="ORZ22555.1"/>
    <property type="molecule type" value="Genomic_DNA"/>
</dbReference>
<comment type="caution">
    <text evidence="1">The sequence shown here is derived from an EMBL/GenBank/DDBJ whole genome shotgun (WGS) entry which is preliminary data.</text>
</comment>
<dbReference type="Proteomes" id="UP000193560">
    <property type="component" value="Unassembled WGS sequence"/>
</dbReference>
<evidence type="ECO:0000313" key="1">
    <source>
        <dbReference type="EMBL" id="ORZ22555.1"/>
    </source>
</evidence>